<keyword evidence="3" id="KW-1185">Reference proteome</keyword>
<dbReference type="Pfam" id="PF03564">
    <property type="entry name" value="DUF1759"/>
    <property type="match status" value="1"/>
</dbReference>
<evidence type="ECO:0000313" key="2">
    <source>
        <dbReference type="EMBL" id="PIC47996.1"/>
    </source>
</evidence>
<gene>
    <name evidence="2" type="primary">Cnig_chr_II.g7142</name>
    <name evidence="2" type="ORF">B9Z55_007142</name>
</gene>
<dbReference type="Proteomes" id="UP000230233">
    <property type="component" value="Chromosome II"/>
</dbReference>
<dbReference type="EMBL" id="PDUG01000002">
    <property type="protein sequence ID" value="PIC47996.1"/>
    <property type="molecule type" value="Genomic_DNA"/>
</dbReference>
<name>A0A2G5V900_9PELO</name>
<accession>A0A2G5V900</accession>
<organism evidence="2 3">
    <name type="scientific">Caenorhabditis nigoni</name>
    <dbReference type="NCBI Taxonomy" id="1611254"/>
    <lineage>
        <taxon>Eukaryota</taxon>
        <taxon>Metazoa</taxon>
        <taxon>Ecdysozoa</taxon>
        <taxon>Nematoda</taxon>
        <taxon>Chromadorea</taxon>
        <taxon>Rhabditida</taxon>
        <taxon>Rhabditina</taxon>
        <taxon>Rhabditomorpha</taxon>
        <taxon>Rhabditoidea</taxon>
        <taxon>Rhabditidae</taxon>
        <taxon>Peloderinae</taxon>
        <taxon>Caenorhabditis</taxon>
    </lineage>
</organism>
<dbReference type="AlphaFoldDB" id="A0A2G5V900"/>
<protein>
    <submittedName>
        <fullName evidence="2">Uncharacterized protein</fullName>
    </submittedName>
</protein>
<feature type="compositionally biased region" description="Basic and acidic residues" evidence="1">
    <location>
        <begin position="7"/>
        <end position="17"/>
    </location>
</feature>
<feature type="compositionally biased region" description="Basic and acidic residues" evidence="1">
    <location>
        <begin position="29"/>
        <end position="38"/>
    </location>
</feature>
<evidence type="ECO:0000256" key="1">
    <source>
        <dbReference type="SAM" id="MobiDB-lite"/>
    </source>
</evidence>
<evidence type="ECO:0000313" key="3">
    <source>
        <dbReference type="Proteomes" id="UP000230233"/>
    </source>
</evidence>
<reference evidence="3" key="1">
    <citation type="submission" date="2017-10" db="EMBL/GenBank/DDBJ databases">
        <title>Rapid genome shrinkage in a self-fertile nematode reveals novel sperm competition proteins.</title>
        <authorList>
            <person name="Yin D."/>
            <person name="Schwarz E.M."/>
            <person name="Thomas C.G."/>
            <person name="Felde R.L."/>
            <person name="Korf I.F."/>
            <person name="Cutter A.D."/>
            <person name="Schartner C.M."/>
            <person name="Ralston E.J."/>
            <person name="Meyer B.J."/>
            <person name="Haag E.S."/>
        </authorList>
    </citation>
    <scope>NUCLEOTIDE SEQUENCE [LARGE SCALE GENOMIC DNA]</scope>
    <source>
        <strain evidence="3">JU1422</strain>
    </source>
</reference>
<proteinExistence type="predicted"/>
<feature type="compositionally biased region" description="Basic residues" evidence="1">
    <location>
        <begin position="18"/>
        <end position="28"/>
    </location>
</feature>
<sequence>MDTTLSESEKEEQWEKSKKVKTDKKKVKGDKENKEKKGEELVKTRFLKMKPLEWKKFDGSENSQYDDWKTILMEGFGKDPRMTKLNKLIHLKGLVTGLAEDLLEGVKLVERNYEVAWAILNKHFEKPARPLLTLERKFNRIKIDKKTFKKNERRYQQVELYHH</sequence>
<dbReference type="OrthoDB" id="5869984at2759"/>
<comment type="caution">
    <text evidence="2">The sequence shown here is derived from an EMBL/GenBank/DDBJ whole genome shotgun (WGS) entry which is preliminary data.</text>
</comment>
<feature type="region of interest" description="Disordered" evidence="1">
    <location>
        <begin position="1"/>
        <end position="38"/>
    </location>
</feature>
<dbReference type="InterPro" id="IPR005312">
    <property type="entry name" value="DUF1759"/>
</dbReference>